<dbReference type="Pfam" id="PF00583">
    <property type="entry name" value="Acetyltransf_1"/>
    <property type="match status" value="1"/>
</dbReference>
<dbReference type="InterPro" id="IPR050680">
    <property type="entry name" value="YpeA/RimI_acetyltransf"/>
</dbReference>
<organism evidence="4 5">
    <name type="scientific">Paenibacillus sedimenti</name>
    <dbReference type="NCBI Taxonomy" id="2770274"/>
    <lineage>
        <taxon>Bacteria</taxon>
        <taxon>Bacillati</taxon>
        <taxon>Bacillota</taxon>
        <taxon>Bacilli</taxon>
        <taxon>Bacillales</taxon>
        <taxon>Paenibacillaceae</taxon>
        <taxon>Paenibacillus</taxon>
    </lineage>
</organism>
<keyword evidence="1" id="KW-0808">Transferase</keyword>
<evidence type="ECO:0000256" key="1">
    <source>
        <dbReference type="ARBA" id="ARBA00022679"/>
    </source>
</evidence>
<dbReference type="CDD" id="cd04301">
    <property type="entry name" value="NAT_SF"/>
    <property type="match status" value="1"/>
</dbReference>
<reference evidence="4" key="1">
    <citation type="submission" date="2020-09" db="EMBL/GenBank/DDBJ databases">
        <title>Draft Genome Sequence of Paenibacillus sp. WST5.</title>
        <authorList>
            <person name="Bao Z."/>
        </authorList>
    </citation>
    <scope>NUCLEOTIDE SEQUENCE</scope>
    <source>
        <strain evidence="4">WST5</strain>
    </source>
</reference>
<dbReference type="PROSITE" id="PS51186">
    <property type="entry name" value="GNAT"/>
    <property type="match status" value="1"/>
</dbReference>
<dbReference type="SUPFAM" id="SSF55729">
    <property type="entry name" value="Acyl-CoA N-acyltransferases (Nat)"/>
    <property type="match status" value="1"/>
</dbReference>
<accession>A0A926KTG0</accession>
<evidence type="ECO:0000256" key="2">
    <source>
        <dbReference type="ARBA" id="ARBA00023315"/>
    </source>
</evidence>
<keyword evidence="2" id="KW-0012">Acyltransferase</keyword>
<dbReference type="InterPro" id="IPR000182">
    <property type="entry name" value="GNAT_dom"/>
</dbReference>
<comment type="caution">
    <text evidence="4">The sequence shown here is derived from an EMBL/GenBank/DDBJ whole genome shotgun (WGS) entry which is preliminary data.</text>
</comment>
<keyword evidence="5" id="KW-1185">Reference proteome</keyword>
<dbReference type="EMBL" id="JACVVD010000009">
    <property type="protein sequence ID" value="MBD0382998.1"/>
    <property type="molecule type" value="Genomic_DNA"/>
</dbReference>
<gene>
    <name evidence="4" type="ORF">ICC18_23075</name>
</gene>
<evidence type="ECO:0000259" key="3">
    <source>
        <dbReference type="PROSITE" id="PS51186"/>
    </source>
</evidence>
<sequence>MIQIRNIEIADIENYWQLRLQALKTSPEAFSASYEESILLSKEEVEQRHKNKTDNFILGAFTQDGHLIGMTGFLREQKIKLKHKGTIWGVYVASEYRGNGIAKALLTEVLNRGRVLDGLNQINLSVVSTNRAAAELYRSLGFETYGFEKNALVVDDREYDEEYMVYTYVKEQEVQG</sequence>
<dbReference type="AlphaFoldDB" id="A0A926KTG0"/>
<evidence type="ECO:0000313" key="5">
    <source>
        <dbReference type="Proteomes" id="UP000650466"/>
    </source>
</evidence>
<proteinExistence type="predicted"/>
<feature type="domain" description="N-acetyltransferase" evidence="3">
    <location>
        <begin position="2"/>
        <end position="169"/>
    </location>
</feature>
<protein>
    <submittedName>
        <fullName evidence="4">GNAT family N-acetyltransferase</fullName>
    </submittedName>
</protein>
<evidence type="ECO:0000313" key="4">
    <source>
        <dbReference type="EMBL" id="MBD0382998.1"/>
    </source>
</evidence>
<dbReference type="PANTHER" id="PTHR43420">
    <property type="entry name" value="ACETYLTRANSFERASE"/>
    <property type="match status" value="1"/>
</dbReference>
<name>A0A926KTG0_9BACL</name>
<dbReference type="Gene3D" id="3.40.630.30">
    <property type="match status" value="1"/>
</dbReference>
<dbReference type="Proteomes" id="UP000650466">
    <property type="component" value="Unassembled WGS sequence"/>
</dbReference>
<dbReference type="GO" id="GO:0016747">
    <property type="term" value="F:acyltransferase activity, transferring groups other than amino-acyl groups"/>
    <property type="evidence" value="ECO:0007669"/>
    <property type="project" value="InterPro"/>
</dbReference>
<dbReference type="RefSeq" id="WP_188176780.1">
    <property type="nucleotide sequence ID" value="NZ_JACVVD010000009.1"/>
</dbReference>
<dbReference type="InterPro" id="IPR016181">
    <property type="entry name" value="Acyl_CoA_acyltransferase"/>
</dbReference>